<evidence type="ECO:0000256" key="1">
    <source>
        <dbReference type="SAM" id="MobiDB-lite"/>
    </source>
</evidence>
<evidence type="ECO:0000313" key="2">
    <source>
        <dbReference type="EMBL" id="GIM98076.1"/>
    </source>
</evidence>
<gene>
    <name evidence="2" type="ORF">Ato02nite_098690</name>
</gene>
<dbReference type="SUPFAM" id="SSF52091">
    <property type="entry name" value="SpoIIaa-like"/>
    <property type="match status" value="1"/>
</dbReference>
<dbReference type="Gene3D" id="3.30.750.24">
    <property type="entry name" value="STAS domain"/>
    <property type="match status" value="1"/>
</dbReference>
<dbReference type="RefSeq" id="WP_213013695.1">
    <property type="nucleotide sequence ID" value="NZ_BOQN01000178.1"/>
</dbReference>
<comment type="caution">
    <text evidence="2">The sequence shown here is derived from an EMBL/GenBank/DDBJ whole genome shotgun (WGS) entry which is preliminary data.</text>
</comment>
<name>A0A919WDC2_9ACTN</name>
<dbReference type="EMBL" id="BOQN01000178">
    <property type="protein sequence ID" value="GIM98076.1"/>
    <property type="molecule type" value="Genomic_DNA"/>
</dbReference>
<keyword evidence="3" id="KW-1185">Reference proteome</keyword>
<reference evidence="2 3" key="1">
    <citation type="submission" date="2021-03" db="EMBL/GenBank/DDBJ databases">
        <title>Whole genome shotgun sequence of Actinoplanes toevensis NBRC 105298.</title>
        <authorList>
            <person name="Komaki H."/>
            <person name="Tamura T."/>
        </authorList>
    </citation>
    <scope>NUCLEOTIDE SEQUENCE [LARGE SCALE GENOMIC DNA]</scope>
    <source>
        <strain evidence="2 3">NBRC 105298</strain>
    </source>
</reference>
<proteinExistence type="predicted"/>
<sequence>MLPSPDGVFETSDRERTITIRALAGVDRRVHLSLAGEIDLAATAALSSTVDWLRTLTPISVLIDLSELSFACATLPNFIVRIRQFLSSSAEIVLWRPQPEIQKVLLVTDMATIATLRDEPASPPPCVPDSTRGEDEGCPSRGRTLV</sequence>
<dbReference type="InterPro" id="IPR036513">
    <property type="entry name" value="STAS_dom_sf"/>
</dbReference>
<evidence type="ECO:0008006" key="4">
    <source>
        <dbReference type="Google" id="ProtNLM"/>
    </source>
</evidence>
<accession>A0A919WDC2</accession>
<protein>
    <recommendedName>
        <fullName evidence="4">STAS domain-containing protein</fullName>
    </recommendedName>
</protein>
<dbReference type="CDD" id="cd07043">
    <property type="entry name" value="STAS_anti-anti-sigma_factors"/>
    <property type="match status" value="1"/>
</dbReference>
<dbReference type="Proteomes" id="UP000677082">
    <property type="component" value="Unassembled WGS sequence"/>
</dbReference>
<feature type="region of interest" description="Disordered" evidence="1">
    <location>
        <begin position="118"/>
        <end position="146"/>
    </location>
</feature>
<evidence type="ECO:0000313" key="3">
    <source>
        <dbReference type="Proteomes" id="UP000677082"/>
    </source>
</evidence>
<dbReference type="AlphaFoldDB" id="A0A919WDC2"/>
<organism evidence="2 3">
    <name type="scientific">Paractinoplanes toevensis</name>
    <dbReference type="NCBI Taxonomy" id="571911"/>
    <lineage>
        <taxon>Bacteria</taxon>
        <taxon>Bacillati</taxon>
        <taxon>Actinomycetota</taxon>
        <taxon>Actinomycetes</taxon>
        <taxon>Micromonosporales</taxon>
        <taxon>Micromonosporaceae</taxon>
        <taxon>Paractinoplanes</taxon>
    </lineage>
</organism>